<dbReference type="RefSeq" id="WP_071116992.1">
    <property type="nucleotide sequence ID" value="NZ_MKCS01000004.1"/>
</dbReference>
<dbReference type="Pfam" id="PF09956">
    <property type="entry name" value="Phage_cement_2"/>
    <property type="match status" value="1"/>
</dbReference>
<dbReference type="AlphaFoldDB" id="A0A1S1WT37"/>
<dbReference type="EMBL" id="MKCS01000004">
    <property type="protein sequence ID" value="OHX10265.1"/>
    <property type="molecule type" value="Genomic_DNA"/>
</dbReference>
<dbReference type="STRING" id="1903179.BI347_20940"/>
<dbReference type="Proteomes" id="UP000180088">
    <property type="component" value="Unassembled WGS sequence"/>
</dbReference>
<dbReference type="InterPro" id="IPR011231">
    <property type="entry name" value="Phage_VT1-Sakai_H0018"/>
</dbReference>
<organism evidence="1 2">
    <name type="scientific">Chromobacterium sphagni</name>
    <dbReference type="NCBI Taxonomy" id="1903179"/>
    <lineage>
        <taxon>Bacteria</taxon>
        <taxon>Pseudomonadati</taxon>
        <taxon>Pseudomonadota</taxon>
        <taxon>Betaproteobacteria</taxon>
        <taxon>Neisseriales</taxon>
        <taxon>Chromobacteriaceae</taxon>
        <taxon>Chromobacterium</taxon>
    </lineage>
</organism>
<evidence type="ECO:0000313" key="2">
    <source>
        <dbReference type="Proteomes" id="UP000180088"/>
    </source>
</evidence>
<accession>A0A1S1WT37</accession>
<proteinExistence type="predicted"/>
<protein>
    <submittedName>
        <fullName evidence="1">DUF2190 domain-containing protein</fullName>
    </submittedName>
</protein>
<sequence length="110" mass="10625">MRGQNVVLTLSVLAAADLQARRFVGLDGKTCGDGAKALGVVEVDTEADNMAPANVLGAILVEAGGAIAAGADVQSNAAGQAVAKAAGQASGIALDAASAAGDVIRILRGI</sequence>
<gene>
    <name evidence="1" type="ORF">BI347_20940</name>
</gene>
<comment type="caution">
    <text evidence="1">The sequence shown here is derived from an EMBL/GenBank/DDBJ whole genome shotgun (WGS) entry which is preliminary data.</text>
</comment>
<name>A0A1S1WT37_9NEIS</name>
<dbReference type="OrthoDB" id="8594895at2"/>
<evidence type="ECO:0000313" key="1">
    <source>
        <dbReference type="EMBL" id="OHX10265.1"/>
    </source>
</evidence>
<reference evidence="1 2" key="1">
    <citation type="submission" date="2016-09" db="EMBL/GenBank/DDBJ databases">
        <title>Chromobacterium muskegensis sp. nov., an insecticidal bacterium isolated from Sphagnum bogs.</title>
        <authorList>
            <person name="Sparks M.E."/>
            <person name="Blackburn M.B."/>
            <person name="Gundersen-Rindal D.E."/>
            <person name="Mitchell A."/>
            <person name="Farrar R."/>
            <person name="Kuhar D."/>
        </authorList>
    </citation>
    <scope>NUCLEOTIDE SEQUENCE [LARGE SCALE GENOMIC DNA]</scope>
    <source>
        <strain evidence="1 2">37-2</strain>
    </source>
</reference>